<evidence type="ECO:0000259" key="4">
    <source>
        <dbReference type="PROSITE" id="PS50085"/>
    </source>
</evidence>
<dbReference type="InterPro" id="IPR016024">
    <property type="entry name" value="ARM-type_fold"/>
</dbReference>
<feature type="compositionally biased region" description="Acidic residues" evidence="3">
    <location>
        <begin position="827"/>
        <end position="840"/>
    </location>
</feature>
<evidence type="ECO:0000256" key="1">
    <source>
        <dbReference type="ARBA" id="ARBA00022468"/>
    </source>
</evidence>
<dbReference type="EMBL" id="GDHF01012403">
    <property type="protein sequence ID" value="JAI39911.1"/>
    <property type="molecule type" value="Transcribed_RNA"/>
</dbReference>
<feature type="domain" description="Rap-GAP" evidence="4">
    <location>
        <begin position="1707"/>
        <end position="1914"/>
    </location>
</feature>
<feature type="compositionally biased region" description="Polar residues" evidence="3">
    <location>
        <begin position="841"/>
        <end position="856"/>
    </location>
</feature>
<name>A0A0K8VLZ6_BACLA</name>
<feature type="region of interest" description="Disordered" evidence="3">
    <location>
        <begin position="403"/>
        <end position="433"/>
    </location>
</feature>
<feature type="compositionally biased region" description="Polar residues" evidence="3">
    <location>
        <begin position="412"/>
        <end position="433"/>
    </location>
</feature>
<gene>
    <name evidence="5" type="primary">CG5521_0</name>
    <name evidence="5" type="ORF">c0_g1_i2</name>
</gene>
<evidence type="ECO:0000313" key="5">
    <source>
        <dbReference type="EMBL" id="JAI39911.1"/>
    </source>
</evidence>
<sequence>MFTKKSHADIKKSTGKFQDCKKDSTSRLRHLRTILDNVDQEEAKSLFETNYSHVYFILYDTFIQAEANLKQKELPFHIVHKAHREELDGSLWLLEKILCWLPELLARRWQCHSLSRIMAKLLHLGNSPKLRREGVRYFLLWYQALGENAPSYVHSMYADLIPGLIVPQKGIVGPDVEFNATDFFNHPNMKVDGGTTSVFHDTFSHPVQNSEIVALLPPSSNEKSAPPDPRDGLEILLNSMLQTVACLRWRDNRSQKDHKAFAFLLQRFRDVFLPVFCPNFDFTMSVYEPLLELPIMRSVNKKEEVMSSCVVVLINWISHFTHERTMNHRLDNMHINEGHRLRAYQQSLIVRDVLYATRENINFVHEVYRQAFLLNFTTKSQIDAIRTAIAVYRDWMTGTTPPRFLLEPDDNGSGNAALPNNSSAGSTPRSQRLRTPSYVGAMSKENVAVRAGLQNVLQIFVTNAANVFLVNTSHLNINFSTKSRDYRSTPLHEQTEVCKKVLNVYRTMVMNTRMEPKTWEQLLLVLLQVTSIVLHQNLSGSKSSSLGGILGQAIFQTLIVTWIRAHTNVPVNVQLWEKFLAVLASLTYRDELIIEWDKTIQTLTRVFSRYVYALNLQDLPLDRLAESKGKRRRIGSVWQQSGGSAIGALKESRDRDNAVDRERESNSSRSDEQSNTGTGGPLHSHQHSLSSGGHGMQSHGGATLRSGHAATTPLLSRSYSEGSLASVARNSRMRSRRHRNMQKNAVPPVLPTNVEHSLSALLSQQSTTELTLSSETLNARRFGGGAYTHAMQQHNDMRRAMSLDSVANYGARPRGRKRRQRSSTHGDDDEDVLDGEDNESGADSRSPSPTASSGIEGSSIKDAHIQMDVLAVDSGSLEEGSSGSFLGSERRSIILGGVATGWLPDSTAIMWKRMLGALGDVNRIPKAELHAQVFKHLLDMTTNLIRIKQNQGISTDNQSTPPPPTLVPPIGIVAPWCYGALELDKSFKKGKLLALQLLCSLAVHGAVSGMQHLPLFYHSLHKLLTGEDRDLIYAILKHIEGPRFLSLLLPGHTLLLLDIVHASAILLTSLEANRNTPRAEVAALLGSLLCYPSTLIPRPVLQPSPQIFELMECPDLQDHILNIVLRCARREPSAKARCIALSQLGQWILLKLSQPLHTSSRSRGYFQQALPHPPGVQPRDMHHNSQFNPRIREALQVLLQALQFKHRTIAIVAVDALKLCAERGRELASIERLPQLIITAICKALEIQQVANPKDSDKIVLTSLMLCLGEYCMSFPVSLMLAPLNERGDTLVLLVLRVLMQIASGAPRHERVKLTADDDFDTHISSDDLQTDGKLPEANYQTSETIQACISAIKMCAKAIAMHLVTHLGHFPMGIGASRLSSMVEEQDDVAANASLGGQSAGADARRDSVELPSVLHAQNMQLFMLSSGLVASFIELPALKLPGGGATAGLITAEKQVRVLLRDLNGKACWDASILYSEPRKCVKSMTNESTTSAHAAGGSVAVERMGDSMHRSFNTTPQHRNMSQPMDSLISSMIGLDVLPPRHTLRHRPAGELPLAKDLAPDLDQLDDLLAYIGHTSPECLTNPLAQLNTPGPSPLGSSLEAQTISIILNQRALEQEYVSHLNQQALQNNTNTAASLHHDQHSMHSVEAASHASFESYNTTSLTGRTEIPFQYCRLLFSHLGMAGWERRSRTHLLQRTEKLLRELRNVDQQRCRETHKMAVIYVASGQEDKSSILNNASGSSTYEMFVSALGWEIDLETHNGFLGGLPRQGCGATAPYYATPFLEVIYHVATRMPSDSPENLLLKTRHLGNDEVHIVWSEHYRDYRRDILPTEFCDVLIVVYPLKNGLFRVTVNRKPEVPWFGPLANESIVSGACLATLIRATAINASRAKRAAMSLFQQYYEERNRSLESVSSRYKESTTFEDFANRIYNPMPLRDTGAAAPLAAALIDHHRSSIKGWVQASIDSNTRDVMHTGLAPSASATTTAAMEAATNSSSSPRGARKLGAPFKSVNVPKKNALQTNSNTPPESPTLPLRRFK</sequence>
<feature type="compositionally biased region" description="Basic and acidic residues" evidence="3">
    <location>
        <begin position="650"/>
        <end position="672"/>
    </location>
</feature>
<dbReference type="GO" id="GO:0051056">
    <property type="term" value="P:regulation of small GTPase mediated signal transduction"/>
    <property type="evidence" value="ECO:0007669"/>
    <property type="project" value="InterPro"/>
</dbReference>
<dbReference type="GO" id="GO:0005634">
    <property type="term" value="C:nucleus"/>
    <property type="evidence" value="ECO:0007669"/>
    <property type="project" value="InterPro"/>
</dbReference>
<proteinExistence type="predicted"/>
<dbReference type="Pfam" id="PF02145">
    <property type="entry name" value="Rap_GAP"/>
    <property type="match status" value="1"/>
</dbReference>
<protein>
    <submittedName>
        <fullName evidence="5">Putative Rho GTPase-activating protein CG5521</fullName>
    </submittedName>
</protein>
<dbReference type="InterPro" id="IPR046859">
    <property type="entry name" value="RGPA/RALGAPB_N"/>
</dbReference>
<dbReference type="Pfam" id="PF20412">
    <property type="entry name" value="RALGAPB_N"/>
    <property type="match status" value="1"/>
</dbReference>
<dbReference type="FunFam" id="3.40.50.11210:FF:000001">
    <property type="entry name" value="Ral GTPase-activating protein subunit alpha-1 isoform 1"/>
    <property type="match status" value="1"/>
</dbReference>
<dbReference type="PANTHER" id="PTHR10063:SF11">
    <property type="entry name" value="RHO GTPASE-ACTIVATING PROTEIN CG5521-RELATED"/>
    <property type="match status" value="1"/>
</dbReference>
<dbReference type="GO" id="GO:0005096">
    <property type="term" value="F:GTPase activator activity"/>
    <property type="evidence" value="ECO:0007669"/>
    <property type="project" value="UniProtKB-KW"/>
</dbReference>
<feature type="compositionally biased region" description="Basic residues" evidence="3">
    <location>
        <begin position="813"/>
        <end position="822"/>
    </location>
</feature>
<dbReference type="PANTHER" id="PTHR10063">
    <property type="entry name" value="TUBERIN"/>
    <property type="match status" value="1"/>
</dbReference>
<dbReference type="InterPro" id="IPR027107">
    <property type="entry name" value="Tuberin/Ral-act_asu"/>
</dbReference>
<reference evidence="5" key="1">
    <citation type="submission" date="2015-06" db="EMBL/GenBank/DDBJ databases">
        <authorList>
            <person name="Hoefler B.C."/>
            <person name="Straight P.D."/>
        </authorList>
    </citation>
    <scope>NUCLEOTIDE SEQUENCE</scope>
</reference>
<dbReference type="PROSITE" id="PS50085">
    <property type="entry name" value="RAPGAP"/>
    <property type="match status" value="1"/>
</dbReference>
<organism evidence="5">
    <name type="scientific">Bactrocera latifrons</name>
    <name type="common">Malaysian fruit fly</name>
    <name type="synonym">Chaetodacus latifrons</name>
    <dbReference type="NCBI Taxonomy" id="174628"/>
    <lineage>
        <taxon>Eukaryota</taxon>
        <taxon>Metazoa</taxon>
        <taxon>Ecdysozoa</taxon>
        <taxon>Arthropoda</taxon>
        <taxon>Hexapoda</taxon>
        <taxon>Insecta</taxon>
        <taxon>Pterygota</taxon>
        <taxon>Neoptera</taxon>
        <taxon>Endopterygota</taxon>
        <taxon>Diptera</taxon>
        <taxon>Brachycera</taxon>
        <taxon>Muscomorpha</taxon>
        <taxon>Tephritoidea</taxon>
        <taxon>Tephritidae</taxon>
        <taxon>Bactrocera</taxon>
        <taxon>Bactrocera</taxon>
    </lineage>
</organism>
<dbReference type="SUPFAM" id="SSF48371">
    <property type="entry name" value="ARM repeat"/>
    <property type="match status" value="1"/>
</dbReference>
<dbReference type="InterPro" id="IPR000331">
    <property type="entry name" value="Rap/Ran_GAP_dom"/>
</dbReference>
<evidence type="ECO:0000256" key="2">
    <source>
        <dbReference type="ARBA" id="ARBA00022553"/>
    </source>
</evidence>
<dbReference type="InterPro" id="IPR035974">
    <property type="entry name" value="Rap/Ran-GAP_sf"/>
</dbReference>
<dbReference type="Gene3D" id="3.40.50.11210">
    <property type="entry name" value="Rap/Ran-GAP"/>
    <property type="match status" value="1"/>
</dbReference>
<dbReference type="SUPFAM" id="SSF111347">
    <property type="entry name" value="Rap/Ran-GAP"/>
    <property type="match status" value="1"/>
</dbReference>
<keyword evidence="2" id="KW-0597">Phosphoprotein</keyword>
<feature type="compositionally biased region" description="Basic residues" evidence="3">
    <location>
        <begin position="731"/>
        <end position="741"/>
    </location>
</feature>
<dbReference type="GO" id="GO:0005737">
    <property type="term" value="C:cytoplasm"/>
    <property type="evidence" value="ECO:0007669"/>
    <property type="project" value="TreeGrafter"/>
</dbReference>
<keyword evidence="1" id="KW-0343">GTPase activation</keyword>
<accession>A0A0K8VLZ6</accession>
<evidence type="ECO:0000256" key="3">
    <source>
        <dbReference type="SAM" id="MobiDB-lite"/>
    </source>
</evidence>
<feature type="compositionally biased region" description="Polar residues" evidence="3">
    <location>
        <begin position="713"/>
        <end position="723"/>
    </location>
</feature>
<dbReference type="OrthoDB" id="19311at2759"/>
<feature type="region of interest" description="Disordered" evidence="3">
    <location>
        <begin position="1993"/>
        <end position="2040"/>
    </location>
</feature>
<feature type="region of interest" description="Disordered" evidence="3">
    <location>
        <begin position="806"/>
        <end position="856"/>
    </location>
</feature>
<feature type="compositionally biased region" description="Low complexity" evidence="3">
    <location>
        <begin position="681"/>
        <end position="701"/>
    </location>
</feature>
<feature type="region of interest" description="Disordered" evidence="3">
    <location>
        <begin position="645"/>
        <end position="742"/>
    </location>
</feature>